<evidence type="ECO:0000313" key="2">
    <source>
        <dbReference type="Proteomes" id="UP000224460"/>
    </source>
</evidence>
<sequence>MKKRIFSLLLGLSLISMALVGCESQVHQEELENSLKVYFYNAEDGSLITENVAVDLAPNTPSDKLLDVVIKALYKGAQTTNTLQTKLTLPIDAISLKDGIVSINFDGTYELLSPQEQIATRASLVYSLTQLDFVKAVDFSMKGKPLTNLMGDVIGAVTYNDVVTNVLEPNPPTTQQKIKLYFANAEGTALVKEERMILTNNSIPLERYVVEELIKGPQIEGLHATLPKETKLNAITTKDGVCQVDLSFDIKSKHFTSSLSKKLMVYSIVNALTDLPEPKKSDIRKVAFLIDGKKESEFSKDIDLSEFLGRDESLIAKD</sequence>
<keyword evidence="2" id="KW-1185">Reference proteome</keyword>
<proteinExistence type="predicted"/>
<organism evidence="1 2">
    <name type="scientific">Sporanaerobium hydrogeniformans</name>
    <dbReference type="NCBI Taxonomy" id="3072179"/>
    <lineage>
        <taxon>Bacteria</taxon>
        <taxon>Bacillati</taxon>
        <taxon>Bacillota</taxon>
        <taxon>Clostridia</taxon>
        <taxon>Lachnospirales</taxon>
        <taxon>Lachnospiraceae</taxon>
        <taxon>Sporanaerobium</taxon>
    </lineage>
</organism>
<dbReference type="EMBL" id="PEDL01000003">
    <property type="protein sequence ID" value="PHV71503.1"/>
    <property type="molecule type" value="Genomic_DNA"/>
</dbReference>
<name>A0AC61DFB1_9FIRM</name>
<reference evidence="1" key="1">
    <citation type="submission" date="2017-10" db="EMBL/GenBank/DDBJ databases">
        <title>Genome sequence of cellulolytic Lachnospiraceae bacterium XHS1971 isolated from hotspring sediment.</title>
        <authorList>
            <person name="Vasudevan G."/>
            <person name="Joshi A.J."/>
            <person name="Hivarkar S."/>
            <person name="Lanjekar V.B."/>
            <person name="Dhakephalkar P.K."/>
            <person name="Dagar S."/>
        </authorList>
    </citation>
    <scope>NUCLEOTIDE SEQUENCE</scope>
    <source>
        <strain evidence="1">XHS1971</strain>
    </source>
</reference>
<evidence type="ECO:0000313" key="1">
    <source>
        <dbReference type="EMBL" id="PHV71503.1"/>
    </source>
</evidence>
<protein>
    <submittedName>
        <fullName evidence="1">Uncharacterized protein</fullName>
    </submittedName>
</protein>
<gene>
    <name evidence="1" type="ORF">CS063_05505</name>
</gene>
<comment type="caution">
    <text evidence="1">The sequence shown here is derived from an EMBL/GenBank/DDBJ whole genome shotgun (WGS) entry which is preliminary data.</text>
</comment>
<accession>A0AC61DFB1</accession>
<dbReference type="Proteomes" id="UP000224460">
    <property type="component" value="Unassembled WGS sequence"/>
</dbReference>